<accession>A0A9D1HWQ4</accession>
<feature type="region of interest" description="Disordered" evidence="1">
    <location>
        <begin position="28"/>
        <end position="60"/>
    </location>
</feature>
<evidence type="ECO:0000313" key="4">
    <source>
        <dbReference type="Proteomes" id="UP000824078"/>
    </source>
</evidence>
<reference evidence="3" key="1">
    <citation type="submission" date="2020-10" db="EMBL/GenBank/DDBJ databases">
        <authorList>
            <person name="Gilroy R."/>
        </authorList>
    </citation>
    <scope>NUCLEOTIDE SEQUENCE</scope>
    <source>
        <strain evidence="3">ChiHjej12B11-29160</strain>
    </source>
</reference>
<comment type="caution">
    <text evidence="3">The sequence shown here is derived from an EMBL/GenBank/DDBJ whole genome shotgun (WGS) entry which is preliminary data.</text>
</comment>
<protein>
    <submittedName>
        <fullName evidence="3">Uncharacterized protein</fullName>
    </submittedName>
</protein>
<evidence type="ECO:0000313" key="3">
    <source>
        <dbReference type="EMBL" id="HIU24136.1"/>
    </source>
</evidence>
<reference evidence="3" key="2">
    <citation type="journal article" date="2021" name="PeerJ">
        <title>Extensive microbial diversity within the chicken gut microbiome revealed by metagenomics and culture.</title>
        <authorList>
            <person name="Gilroy R."/>
            <person name="Ravi A."/>
            <person name="Getino M."/>
            <person name="Pursley I."/>
            <person name="Horton D.L."/>
            <person name="Alikhan N.F."/>
            <person name="Baker D."/>
            <person name="Gharbi K."/>
            <person name="Hall N."/>
            <person name="Watson M."/>
            <person name="Adriaenssens E.M."/>
            <person name="Foster-Nyarko E."/>
            <person name="Jarju S."/>
            <person name="Secka A."/>
            <person name="Antonio M."/>
            <person name="Oren A."/>
            <person name="Chaudhuri R.R."/>
            <person name="La Ragione R."/>
            <person name="Hildebrand F."/>
            <person name="Pallen M.J."/>
        </authorList>
    </citation>
    <scope>NUCLEOTIDE SEQUENCE</scope>
    <source>
        <strain evidence="3">ChiHjej12B11-29160</strain>
    </source>
</reference>
<dbReference type="Proteomes" id="UP000824078">
    <property type="component" value="Unassembled WGS sequence"/>
</dbReference>
<name>A0A9D1HWQ4_9ACTN</name>
<feature type="chain" id="PRO_5039086564" evidence="2">
    <location>
        <begin position="19"/>
        <end position="118"/>
    </location>
</feature>
<feature type="signal peptide" evidence="2">
    <location>
        <begin position="1"/>
        <end position="18"/>
    </location>
</feature>
<organism evidence="3 4">
    <name type="scientific">Candidatus Coprovicinus avistercoris</name>
    <dbReference type="NCBI Taxonomy" id="2840754"/>
    <lineage>
        <taxon>Bacteria</taxon>
        <taxon>Bacillati</taxon>
        <taxon>Actinomycetota</taxon>
        <taxon>Coriobacteriia</taxon>
        <taxon>Coriobacteriales</taxon>
        <taxon>Coriobacteriaceae</taxon>
        <taxon>Coriobacteriaceae incertae sedis</taxon>
        <taxon>Candidatus Coprovicinus</taxon>
    </lineage>
</organism>
<sequence>MAIFYTFLSSATSALSLAAIKKPGAAHSSIREKGARQTGKHQFQPDSCSKRRSGGSMSSSSSLAFAIRGYILARHNPFDKQKEFYYPICKFFSSLEKNTPLLWRTLIQRLEDKGFQYI</sequence>
<evidence type="ECO:0000256" key="2">
    <source>
        <dbReference type="SAM" id="SignalP"/>
    </source>
</evidence>
<evidence type="ECO:0000256" key="1">
    <source>
        <dbReference type="SAM" id="MobiDB-lite"/>
    </source>
</evidence>
<dbReference type="AlphaFoldDB" id="A0A9D1HWQ4"/>
<dbReference type="EMBL" id="DVMQ01000014">
    <property type="protein sequence ID" value="HIU24136.1"/>
    <property type="molecule type" value="Genomic_DNA"/>
</dbReference>
<keyword evidence="2" id="KW-0732">Signal</keyword>
<proteinExistence type="predicted"/>
<gene>
    <name evidence="3" type="ORF">IAD17_04380</name>
</gene>